<dbReference type="AlphaFoldDB" id="X0BMF7"/>
<evidence type="ECO:0000313" key="3">
    <source>
        <dbReference type="Proteomes" id="UP000030663"/>
    </source>
</evidence>
<proteinExistence type="predicted"/>
<accession>X0BMF7</accession>
<dbReference type="Proteomes" id="UP000030663">
    <property type="component" value="Unassembled WGS sequence"/>
</dbReference>
<keyword evidence="3" id="KW-1185">Reference proteome</keyword>
<dbReference type="HOGENOM" id="CLU_3191404_0_0_1"/>
<feature type="region of interest" description="Disordered" evidence="1">
    <location>
        <begin position="1"/>
        <end position="26"/>
    </location>
</feature>
<protein>
    <submittedName>
        <fullName evidence="2">Uncharacterized protein</fullName>
    </submittedName>
</protein>
<reference evidence="2 3" key="1">
    <citation type="submission" date="2011-11" db="EMBL/GenBank/DDBJ databases">
        <title>The Genome Sequence of Fusarium oxysporum PHW815.</title>
        <authorList>
            <consortium name="The Broad Institute Genome Sequencing Platform"/>
            <person name="Ma L.-J."/>
            <person name="Gale L.R."/>
            <person name="Schwartz D.C."/>
            <person name="Zhou S."/>
            <person name="Corby-Kistler H."/>
            <person name="Young S.K."/>
            <person name="Zeng Q."/>
            <person name="Gargeya S."/>
            <person name="Fitzgerald M."/>
            <person name="Haas B."/>
            <person name="Abouelleil A."/>
            <person name="Alvarado L."/>
            <person name="Arachchi H.M."/>
            <person name="Berlin A."/>
            <person name="Brown A."/>
            <person name="Chapman S.B."/>
            <person name="Chen Z."/>
            <person name="Dunbar C."/>
            <person name="Freedman E."/>
            <person name="Gearin G."/>
            <person name="Goldberg J."/>
            <person name="Griggs A."/>
            <person name="Gujja S."/>
            <person name="Heiman D."/>
            <person name="Howarth C."/>
            <person name="Larson L."/>
            <person name="Lui A."/>
            <person name="MacDonald P.J.P."/>
            <person name="Montmayeur A."/>
            <person name="Murphy C."/>
            <person name="Neiman D."/>
            <person name="Pearson M."/>
            <person name="Priest M."/>
            <person name="Roberts A."/>
            <person name="Saif S."/>
            <person name="Shea T."/>
            <person name="Shenoy N."/>
            <person name="Sisk P."/>
            <person name="Stolte C."/>
            <person name="Sykes S."/>
            <person name="Wortman J."/>
            <person name="Nusbaum C."/>
            <person name="Birren B."/>
        </authorList>
    </citation>
    <scope>NUCLEOTIDE SEQUENCE [LARGE SCALE GENOMIC DNA]</scope>
    <source>
        <strain evidence="2 3">54005</strain>
    </source>
</reference>
<name>X0BMF7_FUSOX</name>
<sequence>MPPQSRWKWVSSPPTSHYRLSPRNSRTSEVAEHCKRYCHPSWKTRC</sequence>
<evidence type="ECO:0000313" key="2">
    <source>
        <dbReference type="EMBL" id="EXK79654.1"/>
    </source>
</evidence>
<evidence type="ECO:0000256" key="1">
    <source>
        <dbReference type="SAM" id="MobiDB-lite"/>
    </source>
</evidence>
<organism evidence="2 3">
    <name type="scientific">Fusarium oxysporum f. sp. raphani 54005</name>
    <dbReference type="NCBI Taxonomy" id="1089458"/>
    <lineage>
        <taxon>Eukaryota</taxon>
        <taxon>Fungi</taxon>
        <taxon>Dikarya</taxon>
        <taxon>Ascomycota</taxon>
        <taxon>Pezizomycotina</taxon>
        <taxon>Sordariomycetes</taxon>
        <taxon>Hypocreomycetidae</taxon>
        <taxon>Hypocreales</taxon>
        <taxon>Nectriaceae</taxon>
        <taxon>Fusarium</taxon>
        <taxon>Fusarium oxysporum species complex</taxon>
    </lineage>
</organism>
<dbReference type="EMBL" id="JH658466">
    <property type="protein sequence ID" value="EXK79654.1"/>
    <property type="molecule type" value="Genomic_DNA"/>
</dbReference>
<gene>
    <name evidence="2" type="ORF">FOQG_15789</name>
</gene>